<dbReference type="Gene3D" id="2.80.10.50">
    <property type="match status" value="1"/>
</dbReference>
<dbReference type="PROSITE" id="PS50231">
    <property type="entry name" value="RICIN_B_LECTIN"/>
    <property type="match status" value="1"/>
</dbReference>
<evidence type="ECO:0000313" key="2">
    <source>
        <dbReference type="EMBL" id="KAG5638065.1"/>
    </source>
</evidence>
<comment type="caution">
    <text evidence="2">The sequence shown here is derived from an EMBL/GenBank/DDBJ whole genome shotgun (WGS) entry which is preliminary data.</text>
</comment>
<dbReference type="AlphaFoldDB" id="A0A9P7FZG3"/>
<proteinExistence type="predicted"/>
<evidence type="ECO:0000259" key="1">
    <source>
        <dbReference type="Pfam" id="PF14200"/>
    </source>
</evidence>
<evidence type="ECO:0000313" key="3">
    <source>
        <dbReference type="Proteomes" id="UP000717328"/>
    </source>
</evidence>
<name>A0A9P7FZG3_9AGAR</name>
<sequence length="141" mass="15638">MGIESDKTYIVVNGKSGTVLDLTGTHGHPVVGWSDNGGDNQKWHLEHNNNQWTFRNVGTGRYLGLAGGDLRDDLPVQGVEHAVPWDIWPDEQDGSVFRIFVPGTPFNVDLTDFGNPENGTCVAIWGKWADGRNQTWRFCEG</sequence>
<reference evidence="2" key="1">
    <citation type="submission" date="2021-02" db="EMBL/GenBank/DDBJ databases">
        <authorList>
            <person name="Nieuwenhuis M."/>
            <person name="Van De Peppel L.J.J."/>
        </authorList>
    </citation>
    <scope>NUCLEOTIDE SEQUENCE</scope>
    <source>
        <strain evidence="2">D49</strain>
    </source>
</reference>
<reference evidence="2" key="2">
    <citation type="submission" date="2021-10" db="EMBL/GenBank/DDBJ databases">
        <title>Phylogenomics reveals ancestral predisposition of the termite-cultivated fungus Termitomyces towards a domesticated lifestyle.</title>
        <authorList>
            <person name="Auxier B."/>
            <person name="Grum-Grzhimaylo A."/>
            <person name="Cardenas M.E."/>
            <person name="Lodge J.D."/>
            <person name="Laessoe T."/>
            <person name="Pedersen O."/>
            <person name="Smith M.E."/>
            <person name="Kuyper T.W."/>
            <person name="Franco-Molano E.A."/>
            <person name="Baroni T.J."/>
            <person name="Aanen D.K."/>
        </authorList>
    </citation>
    <scope>NUCLEOTIDE SEQUENCE</scope>
    <source>
        <strain evidence="2">D49</strain>
    </source>
</reference>
<feature type="domain" description="Ricin B lectin" evidence="1">
    <location>
        <begin position="5"/>
        <end position="73"/>
    </location>
</feature>
<accession>A0A9P7FZG3</accession>
<dbReference type="CDD" id="cd23422">
    <property type="entry name" value="beta-trefoil_Ricin_MPL_CNL"/>
    <property type="match status" value="1"/>
</dbReference>
<protein>
    <recommendedName>
        <fullName evidence="1">Ricin B lectin domain-containing protein</fullName>
    </recommendedName>
</protein>
<dbReference type="SUPFAM" id="SSF50370">
    <property type="entry name" value="Ricin B-like lectins"/>
    <property type="match status" value="1"/>
</dbReference>
<organism evidence="2 3">
    <name type="scientific">Sphagnurus paluster</name>
    <dbReference type="NCBI Taxonomy" id="117069"/>
    <lineage>
        <taxon>Eukaryota</taxon>
        <taxon>Fungi</taxon>
        <taxon>Dikarya</taxon>
        <taxon>Basidiomycota</taxon>
        <taxon>Agaricomycotina</taxon>
        <taxon>Agaricomycetes</taxon>
        <taxon>Agaricomycetidae</taxon>
        <taxon>Agaricales</taxon>
        <taxon>Tricholomatineae</taxon>
        <taxon>Lyophyllaceae</taxon>
        <taxon>Sphagnurus</taxon>
    </lineage>
</organism>
<gene>
    <name evidence="2" type="ORF">H0H81_002033</name>
</gene>
<dbReference type="InterPro" id="IPR000772">
    <property type="entry name" value="Ricin_B_lectin"/>
</dbReference>
<keyword evidence="3" id="KW-1185">Reference proteome</keyword>
<dbReference type="Proteomes" id="UP000717328">
    <property type="component" value="Unassembled WGS sequence"/>
</dbReference>
<dbReference type="EMBL" id="JABCKI010005784">
    <property type="protein sequence ID" value="KAG5638065.1"/>
    <property type="molecule type" value="Genomic_DNA"/>
</dbReference>
<dbReference type="InterPro" id="IPR035992">
    <property type="entry name" value="Ricin_B-like_lectins"/>
</dbReference>
<dbReference type="Pfam" id="PF14200">
    <property type="entry name" value="RicinB_lectin_2"/>
    <property type="match status" value="1"/>
</dbReference>
<dbReference type="OrthoDB" id="2131701at2759"/>